<sequence length="444" mass="50645">MMTNQSHLNLSSSLIITIRSYPQMRNGMHSESDTLSPSTYIKRSLQEEMDKLRQMLAAKNINVPSNTNVRSAQPRPRVSQSPPDRYTYVQSGENYYYNMATGHSPSPDSYRPPTKKWRQGGEDHKVYPPVEEVPDTITPYKQETTTTSSPPVQTPEEAYRRFKERMRQREENVLSIEKRCSPSPFTKANTTQFDFNTSPRIFLSRGNRPAHVDGPNRYYNPSPSMKHVDWSAPRQPSVTLSNNSSGSDIIDETSNRQSMQVKGRPLSPTRPTVSFREVAAMAKEDRSSPRTDSSRKKNEKATMRHSGSGHKKIQNEMEKTPDGCPAIEHMLCADSSFMATPPPLRFADPTDEINNTTNNSRLFRTQFSPPPPMATLHRLDVSPISASPYVPSTVKRREEKEGRTPVVSVNQTERKNIYQLPSRTEERASWNSLKSYYHRFLKVQ</sequence>
<evidence type="ECO:0000313" key="3">
    <source>
        <dbReference type="Proteomes" id="UP000515908"/>
    </source>
</evidence>
<evidence type="ECO:0000313" key="2">
    <source>
        <dbReference type="EMBL" id="CAD2218484.1"/>
    </source>
</evidence>
<dbReference type="AlphaFoldDB" id="A0A7G2CHT5"/>
<proteinExistence type="predicted"/>
<evidence type="ECO:0000256" key="1">
    <source>
        <dbReference type="SAM" id="MobiDB-lite"/>
    </source>
</evidence>
<dbReference type="Proteomes" id="UP000515908">
    <property type="component" value="Chromosome 11"/>
</dbReference>
<name>A0A7G2CHT5_9TRYP</name>
<feature type="compositionally biased region" description="Basic and acidic residues" evidence="1">
    <location>
        <begin position="282"/>
        <end position="302"/>
    </location>
</feature>
<feature type="compositionally biased region" description="Polar residues" evidence="1">
    <location>
        <begin position="234"/>
        <end position="247"/>
    </location>
</feature>
<dbReference type="EMBL" id="LR877155">
    <property type="protein sequence ID" value="CAD2218484.1"/>
    <property type="molecule type" value="Genomic_DNA"/>
</dbReference>
<keyword evidence="3" id="KW-1185">Reference proteome</keyword>
<feature type="compositionally biased region" description="Polar residues" evidence="1">
    <location>
        <begin position="62"/>
        <end position="71"/>
    </location>
</feature>
<organism evidence="2 3">
    <name type="scientific">Angomonas deanei</name>
    <dbReference type="NCBI Taxonomy" id="59799"/>
    <lineage>
        <taxon>Eukaryota</taxon>
        <taxon>Discoba</taxon>
        <taxon>Euglenozoa</taxon>
        <taxon>Kinetoplastea</taxon>
        <taxon>Metakinetoplastina</taxon>
        <taxon>Trypanosomatida</taxon>
        <taxon>Trypanosomatidae</taxon>
        <taxon>Strigomonadinae</taxon>
        <taxon>Angomonas</taxon>
    </lineage>
</organism>
<feature type="region of interest" description="Disordered" evidence="1">
    <location>
        <begin position="229"/>
        <end position="318"/>
    </location>
</feature>
<feature type="region of interest" description="Disordered" evidence="1">
    <location>
        <begin position="61"/>
        <end position="85"/>
    </location>
</feature>
<accession>A0A7G2CHT5</accession>
<reference evidence="2 3" key="1">
    <citation type="submission" date="2020-08" db="EMBL/GenBank/DDBJ databases">
        <authorList>
            <person name="Newling K."/>
            <person name="Davey J."/>
            <person name="Forrester S."/>
        </authorList>
    </citation>
    <scope>NUCLEOTIDE SEQUENCE [LARGE SCALE GENOMIC DNA]</scope>
    <source>
        <strain evidence="3">Crithidia deanei Carvalho (ATCC PRA-265)</strain>
    </source>
</reference>
<gene>
    <name evidence="2" type="ORF">ADEAN_000597300</name>
</gene>
<dbReference type="VEuPathDB" id="TriTrypDB:ADEAN_000597300"/>
<protein>
    <submittedName>
        <fullName evidence="2">Uncharacterized protein</fullName>
    </submittedName>
</protein>
<feature type="region of interest" description="Disordered" evidence="1">
    <location>
        <begin position="102"/>
        <end position="130"/>
    </location>
</feature>